<evidence type="ECO:0000256" key="4">
    <source>
        <dbReference type="ARBA" id="ARBA00023125"/>
    </source>
</evidence>
<evidence type="ECO:0000313" key="7">
    <source>
        <dbReference type="EMBL" id="CAH1286851.1"/>
    </source>
</evidence>
<proteinExistence type="predicted"/>
<dbReference type="InterPro" id="IPR006612">
    <property type="entry name" value="THAP_Znf"/>
</dbReference>
<dbReference type="PROSITE" id="PS50950">
    <property type="entry name" value="ZF_THAP"/>
    <property type="match status" value="1"/>
</dbReference>
<evidence type="ECO:0000313" key="8">
    <source>
        <dbReference type="Proteomes" id="UP001154114"/>
    </source>
</evidence>
<keyword evidence="1" id="KW-0479">Metal-binding</keyword>
<evidence type="ECO:0000256" key="5">
    <source>
        <dbReference type="PROSITE-ProRule" id="PRU00309"/>
    </source>
</evidence>
<reference evidence="7" key="1">
    <citation type="submission" date="2021-12" db="EMBL/GenBank/DDBJ databases">
        <authorList>
            <person name="King R."/>
        </authorList>
    </citation>
    <scope>NUCLEOTIDE SEQUENCE</scope>
</reference>
<protein>
    <recommendedName>
        <fullName evidence="6">THAP-type domain-containing protein</fullName>
    </recommendedName>
</protein>
<dbReference type="Proteomes" id="UP001154114">
    <property type="component" value="Unassembled WGS sequence"/>
</dbReference>
<comment type="caution">
    <text evidence="7">The sequence shown here is derived from an EMBL/GenBank/DDBJ whole genome shotgun (WGS) entry which is preliminary data.</text>
</comment>
<keyword evidence="4 5" id="KW-0238">DNA-binding</keyword>
<evidence type="ECO:0000256" key="1">
    <source>
        <dbReference type="ARBA" id="ARBA00022723"/>
    </source>
</evidence>
<dbReference type="InterPro" id="IPR038441">
    <property type="entry name" value="THAP_Znf_sf"/>
</dbReference>
<keyword evidence="2 5" id="KW-0863">Zinc-finger</keyword>
<dbReference type="Gene3D" id="6.20.210.20">
    <property type="entry name" value="THAP domain"/>
    <property type="match status" value="1"/>
</dbReference>
<accession>A0A9P0E1Y0</accession>
<keyword evidence="8" id="KW-1185">Reference proteome</keyword>
<dbReference type="SUPFAM" id="SSF57716">
    <property type="entry name" value="Glucocorticoid receptor-like (DNA-binding domain)"/>
    <property type="match status" value="1"/>
</dbReference>
<dbReference type="AlphaFoldDB" id="A0A9P0E1Y0"/>
<evidence type="ECO:0000256" key="2">
    <source>
        <dbReference type="ARBA" id="ARBA00022771"/>
    </source>
</evidence>
<dbReference type="GO" id="GO:0008270">
    <property type="term" value="F:zinc ion binding"/>
    <property type="evidence" value="ECO:0007669"/>
    <property type="project" value="UniProtKB-KW"/>
</dbReference>
<dbReference type="PANTHER" id="PTHR46927">
    <property type="entry name" value="AGAP005574-PA"/>
    <property type="match status" value="1"/>
</dbReference>
<evidence type="ECO:0000256" key="3">
    <source>
        <dbReference type="ARBA" id="ARBA00022833"/>
    </source>
</evidence>
<dbReference type="OrthoDB" id="7312725at2759"/>
<organism evidence="7 8">
    <name type="scientific">Chrysodeixis includens</name>
    <name type="common">Soybean looper</name>
    <name type="synonym">Pseudoplusia includens</name>
    <dbReference type="NCBI Taxonomy" id="689277"/>
    <lineage>
        <taxon>Eukaryota</taxon>
        <taxon>Metazoa</taxon>
        <taxon>Ecdysozoa</taxon>
        <taxon>Arthropoda</taxon>
        <taxon>Hexapoda</taxon>
        <taxon>Insecta</taxon>
        <taxon>Pterygota</taxon>
        <taxon>Neoptera</taxon>
        <taxon>Endopterygota</taxon>
        <taxon>Lepidoptera</taxon>
        <taxon>Glossata</taxon>
        <taxon>Ditrysia</taxon>
        <taxon>Noctuoidea</taxon>
        <taxon>Noctuidae</taxon>
        <taxon>Plusiinae</taxon>
        <taxon>Chrysodeixis</taxon>
    </lineage>
</organism>
<dbReference type="GO" id="GO:0003677">
    <property type="term" value="F:DNA binding"/>
    <property type="evidence" value="ECO:0007669"/>
    <property type="project" value="UniProtKB-UniRule"/>
</dbReference>
<name>A0A9P0E1Y0_CHRIL</name>
<sequence length="158" mass="18701">MKCCVLSCKNYSDRRYEAMDDITFHLFPSEDNLRQQWITKINRQDWSPTKYSKICSCHFNDEDFIVTKKGLRKLKKGTLPCLKLDISLKRKFTNPTIPSPKPTTPTSDLNEFLILHDSPRKKKLKHEIAQLRWKARADSLKIRRLQMKVNRLKKKVPV</sequence>
<feature type="domain" description="THAP-type" evidence="6">
    <location>
        <begin position="1"/>
        <end position="83"/>
    </location>
</feature>
<dbReference type="SMART" id="SM00980">
    <property type="entry name" value="THAP"/>
    <property type="match status" value="1"/>
</dbReference>
<dbReference type="SMART" id="SM00692">
    <property type="entry name" value="DM3"/>
    <property type="match status" value="1"/>
</dbReference>
<keyword evidence="3" id="KW-0862">Zinc</keyword>
<gene>
    <name evidence="7" type="ORF">CINC_LOCUS50</name>
</gene>
<dbReference type="Pfam" id="PF05485">
    <property type="entry name" value="THAP"/>
    <property type="match status" value="1"/>
</dbReference>
<dbReference type="InterPro" id="IPR052224">
    <property type="entry name" value="THAP_domain_protein"/>
</dbReference>
<dbReference type="EMBL" id="CAJCES030000005">
    <property type="protein sequence ID" value="CAH1286851.1"/>
    <property type="molecule type" value="Genomic_DNA"/>
</dbReference>
<dbReference type="PANTHER" id="PTHR46927:SF3">
    <property type="entry name" value="THAP-TYPE DOMAIN-CONTAINING PROTEIN"/>
    <property type="match status" value="1"/>
</dbReference>
<evidence type="ECO:0000259" key="6">
    <source>
        <dbReference type="PROSITE" id="PS50950"/>
    </source>
</evidence>